<evidence type="ECO:0000313" key="3">
    <source>
        <dbReference type="Proteomes" id="UP001596101"/>
    </source>
</evidence>
<evidence type="ECO:0000313" key="2">
    <source>
        <dbReference type="EMBL" id="MFC5479833.1"/>
    </source>
</evidence>
<evidence type="ECO:0000259" key="1">
    <source>
        <dbReference type="SMART" id="SM01321"/>
    </source>
</evidence>
<proteinExistence type="predicted"/>
<dbReference type="RefSeq" id="WP_379758050.1">
    <property type="nucleotide sequence ID" value="NZ_JBHSMR010000013.1"/>
</dbReference>
<dbReference type="PANTHER" id="PTHR36966">
    <property type="entry name" value="REP-ASSOCIATED TYROSINE TRANSPOSASE"/>
    <property type="match status" value="1"/>
</dbReference>
<comment type="caution">
    <text evidence="2">The sequence shown here is derived from an EMBL/GenBank/DDBJ whole genome shotgun (WGS) entry which is preliminary data.</text>
</comment>
<dbReference type="InterPro" id="IPR052715">
    <property type="entry name" value="RAYT_transposase"/>
</dbReference>
<protein>
    <submittedName>
        <fullName evidence="2">Transposase</fullName>
    </submittedName>
</protein>
<dbReference type="InterPro" id="IPR002686">
    <property type="entry name" value="Transposase_17"/>
</dbReference>
<dbReference type="InterPro" id="IPR036515">
    <property type="entry name" value="Transposase_17_sf"/>
</dbReference>
<reference evidence="3" key="1">
    <citation type="journal article" date="2019" name="Int. J. Syst. Evol. Microbiol.">
        <title>The Global Catalogue of Microorganisms (GCM) 10K type strain sequencing project: providing services to taxonomists for standard genome sequencing and annotation.</title>
        <authorList>
            <consortium name="The Broad Institute Genomics Platform"/>
            <consortium name="The Broad Institute Genome Sequencing Center for Infectious Disease"/>
            <person name="Wu L."/>
            <person name="Ma J."/>
        </authorList>
    </citation>
    <scope>NUCLEOTIDE SEQUENCE [LARGE SCALE GENOMIC DNA]</scope>
    <source>
        <strain evidence="3">CCUG 43111</strain>
    </source>
</reference>
<name>A0ABW0MNI9_9BURK</name>
<accession>A0ABW0MNI9</accession>
<organism evidence="2 3">
    <name type="scientific">Massilia suwonensis</name>
    <dbReference type="NCBI Taxonomy" id="648895"/>
    <lineage>
        <taxon>Bacteria</taxon>
        <taxon>Pseudomonadati</taxon>
        <taxon>Pseudomonadota</taxon>
        <taxon>Betaproteobacteria</taxon>
        <taxon>Burkholderiales</taxon>
        <taxon>Oxalobacteraceae</taxon>
        <taxon>Telluria group</taxon>
        <taxon>Massilia</taxon>
    </lineage>
</organism>
<dbReference type="SUPFAM" id="SSF143422">
    <property type="entry name" value="Transposase IS200-like"/>
    <property type="match status" value="1"/>
</dbReference>
<feature type="domain" description="Transposase IS200-like" evidence="1">
    <location>
        <begin position="30"/>
        <end position="157"/>
    </location>
</feature>
<sequence length="200" mass="23700">MTGLTFSACSIHRGALVHYDHAMPRYRRALTGSTYFFTLIAYRRRPILCDEAILSALRDAIIAVRSRRPFTIDAWVQLPDHLHCIWTLPPDDHDFARRWSEIKHHVSYRCRHLYDDVPVTRSMKRQRAAAIWQRRFWEHQIRDERDFCAHMDYVHINAVKHGHAEHASLWPHSSFARCVRDGMYPADWGGPVDELKLEWD</sequence>
<dbReference type="Gene3D" id="3.30.70.1290">
    <property type="entry name" value="Transposase IS200-like"/>
    <property type="match status" value="1"/>
</dbReference>
<keyword evidence="3" id="KW-1185">Reference proteome</keyword>
<dbReference type="Proteomes" id="UP001596101">
    <property type="component" value="Unassembled WGS sequence"/>
</dbReference>
<gene>
    <name evidence="2" type="ORF">ACFPQ5_16660</name>
</gene>
<dbReference type="PANTHER" id="PTHR36966:SF1">
    <property type="entry name" value="REP-ASSOCIATED TYROSINE TRANSPOSASE"/>
    <property type="match status" value="1"/>
</dbReference>
<dbReference type="NCBIfam" id="NF047646">
    <property type="entry name" value="REP_Tyr_transpos"/>
    <property type="match status" value="1"/>
</dbReference>
<dbReference type="SMART" id="SM01321">
    <property type="entry name" value="Y1_Tnp"/>
    <property type="match status" value="1"/>
</dbReference>
<dbReference type="EMBL" id="JBHSMR010000013">
    <property type="protein sequence ID" value="MFC5479833.1"/>
    <property type="molecule type" value="Genomic_DNA"/>
</dbReference>